<feature type="domain" description="Coenzyme PQQ synthesis protein F-like C-terminal lobe" evidence="18">
    <location>
        <begin position="828"/>
        <end position="927"/>
    </location>
</feature>
<dbReference type="AlphaFoldDB" id="A0A450SPD5"/>
<keyword evidence="8" id="KW-0378">Hydrolase</keyword>
<evidence type="ECO:0000256" key="11">
    <source>
        <dbReference type="ARBA" id="ARBA00029597"/>
    </source>
</evidence>
<evidence type="ECO:0000256" key="13">
    <source>
        <dbReference type="ARBA" id="ARBA00033450"/>
    </source>
</evidence>
<feature type="domain" description="Peptidase M16 C-terminal" evidence="16">
    <location>
        <begin position="231"/>
        <end position="407"/>
    </location>
</feature>
<comment type="similarity">
    <text evidence="3 14">Belongs to the peptidase M16 family.</text>
</comment>
<keyword evidence="9" id="KW-0862">Zinc</keyword>
<dbReference type="GO" id="GO:0006508">
    <property type="term" value="P:proteolysis"/>
    <property type="evidence" value="ECO:0007669"/>
    <property type="project" value="UniProtKB-KW"/>
</dbReference>
<evidence type="ECO:0000256" key="5">
    <source>
        <dbReference type="ARBA" id="ARBA00017565"/>
    </source>
</evidence>
<evidence type="ECO:0000256" key="10">
    <source>
        <dbReference type="ARBA" id="ARBA00023049"/>
    </source>
</evidence>
<evidence type="ECO:0000259" key="15">
    <source>
        <dbReference type="Pfam" id="PF00675"/>
    </source>
</evidence>
<dbReference type="Pfam" id="PF05193">
    <property type="entry name" value="Peptidase_M16_C"/>
    <property type="match status" value="1"/>
</dbReference>
<dbReference type="InterPro" id="IPR011249">
    <property type="entry name" value="Metalloenz_LuxS/M16"/>
</dbReference>
<evidence type="ECO:0000259" key="17">
    <source>
        <dbReference type="Pfam" id="PF16187"/>
    </source>
</evidence>
<evidence type="ECO:0000256" key="12">
    <source>
        <dbReference type="ARBA" id="ARBA00031184"/>
    </source>
</evidence>
<dbReference type="InterPro" id="IPR054734">
    <property type="entry name" value="PqqF-like_C_4"/>
</dbReference>
<organism evidence="19">
    <name type="scientific">Candidatus Kentrum sp. FW</name>
    <dbReference type="NCBI Taxonomy" id="2126338"/>
    <lineage>
        <taxon>Bacteria</taxon>
        <taxon>Pseudomonadati</taxon>
        <taxon>Pseudomonadota</taxon>
        <taxon>Gammaproteobacteria</taxon>
        <taxon>Candidatus Kentrum</taxon>
    </lineage>
</organism>
<dbReference type="PANTHER" id="PTHR43690">
    <property type="entry name" value="NARDILYSIN"/>
    <property type="match status" value="1"/>
</dbReference>
<keyword evidence="6" id="KW-0645">Protease</keyword>
<evidence type="ECO:0000256" key="14">
    <source>
        <dbReference type="RuleBase" id="RU004447"/>
    </source>
</evidence>
<keyword evidence="10" id="KW-0482">Metalloprotease</keyword>
<comment type="function">
    <text evidence="2">Endopeptidase that degrades small peptides of less than 7 kDa, such as glucagon and insulin.</text>
</comment>
<evidence type="ECO:0000256" key="4">
    <source>
        <dbReference type="ARBA" id="ARBA00012449"/>
    </source>
</evidence>
<dbReference type="GO" id="GO:0005737">
    <property type="term" value="C:cytoplasm"/>
    <property type="evidence" value="ECO:0007669"/>
    <property type="project" value="UniProtKB-ARBA"/>
</dbReference>
<dbReference type="InterPro" id="IPR011765">
    <property type="entry name" value="Pept_M16_N"/>
</dbReference>
<gene>
    <name evidence="19" type="ORF">BECKFW1821B_GA0114236_102419</name>
</gene>
<dbReference type="InterPro" id="IPR032632">
    <property type="entry name" value="Peptidase_M16_M"/>
</dbReference>
<dbReference type="InterPro" id="IPR007863">
    <property type="entry name" value="Peptidase_M16_C"/>
</dbReference>
<proteinExistence type="inferred from homology"/>
<keyword evidence="7" id="KW-0479">Metal-binding</keyword>
<evidence type="ECO:0000256" key="1">
    <source>
        <dbReference type="ARBA" id="ARBA00001947"/>
    </source>
</evidence>
<reference evidence="19" key="1">
    <citation type="submission" date="2019-02" db="EMBL/GenBank/DDBJ databases">
        <authorList>
            <person name="Gruber-Vodicka R. H."/>
            <person name="Seah K. B. B."/>
        </authorList>
    </citation>
    <scope>NUCLEOTIDE SEQUENCE</scope>
    <source>
        <strain evidence="19">BECK_BZ106</strain>
    </source>
</reference>
<feature type="domain" description="Peptidase M16 N-terminal" evidence="15">
    <location>
        <begin position="67"/>
        <end position="212"/>
    </location>
</feature>
<comment type="cofactor">
    <cofactor evidence="1">
        <name>Zn(2+)</name>
        <dbReference type="ChEBI" id="CHEBI:29105"/>
    </cofactor>
</comment>
<evidence type="ECO:0000259" key="16">
    <source>
        <dbReference type="Pfam" id="PF05193"/>
    </source>
</evidence>
<dbReference type="InterPro" id="IPR050626">
    <property type="entry name" value="Peptidase_M16"/>
</dbReference>
<dbReference type="Pfam" id="PF22456">
    <property type="entry name" value="PqqF-like_C_4"/>
    <property type="match status" value="1"/>
</dbReference>
<dbReference type="PROSITE" id="PS00143">
    <property type="entry name" value="INSULINASE"/>
    <property type="match status" value="1"/>
</dbReference>
<evidence type="ECO:0000256" key="7">
    <source>
        <dbReference type="ARBA" id="ARBA00022723"/>
    </source>
</evidence>
<dbReference type="EC" id="3.4.24.55" evidence="4"/>
<evidence type="ECO:0000256" key="9">
    <source>
        <dbReference type="ARBA" id="ARBA00022833"/>
    </source>
</evidence>
<dbReference type="PANTHER" id="PTHR43690:SF18">
    <property type="entry name" value="INSULIN-DEGRADING ENZYME-RELATED"/>
    <property type="match status" value="1"/>
</dbReference>
<dbReference type="FunFam" id="3.30.830.10:FF:000012">
    <property type="entry name" value="Protease 3"/>
    <property type="match status" value="1"/>
</dbReference>
<accession>A0A450SPD5</accession>
<dbReference type="SUPFAM" id="SSF63411">
    <property type="entry name" value="LuxS/MPP-like metallohydrolase"/>
    <property type="match status" value="4"/>
</dbReference>
<evidence type="ECO:0000256" key="2">
    <source>
        <dbReference type="ARBA" id="ARBA00002184"/>
    </source>
</evidence>
<sequence>MSDSNLFPLSRRWIPTILVGCYHSFRAIVFPVLVLLMAQSAWCSAAVITSPSDTRQYAALELPNRLKVLLISDPKTDKAACGLDVLVGSNVDPEARPGLAHFLEHMLFLGTRKYPEPDAFQAFITKHAGEQNAYTDFAHTNYFFDVDKEYLREALDRFGQFFIAPIFAGVYVDRERSVVDAEFHSKKKNDTWRKMETIKRAMNPEHPLSRFTIGNLATLSDRTELKGNPVREDLIALYRRYYSANLMALVVLGKEPLHVLRQWVTAVFSAVPDRKAKPPRITDPLFAPGQLPTRMVLGPVQERRELELLFPVPPLRPHYKTKPLYYISHIIGHEGKGSLLSLLKERGWAEALSAGTLHDHEDGATFGISITLTRKGMENTDAITALVFQTIRLIEEQGVHEWLFRELAQLAEMEFLFQEKSLPTDYVSDLANALHEYPLPDVLRGPIMVEHYDEELLHRYLQALRPDNVLILVVDPDVRETATPGTDTAWLEVPCFGARYRQEPMDPELLDKWQGASVFASIPAPGASPGDSPITIPSPNIFIPRDLSLKHVTHPGRPLAISDFARVRKGKPTPIIHTPGLTVWFRQDTTYRTPRADFYFSVRSPVANDTPTHSVMTDLLVALVEDELTEFSYPASLAGLDYDLYRHVRGLSVRISGYHDKQKLLLRAIVEALYRAKFDPERFGSTKLELIRKLRNTRKEVPYRRALSELRNLLVQPHYPPEVRIKALEPVTLADLRAFAPEFFQRLSLVALSHGNLHAPDALEMAAPLKARLIRDALPTKVPHGQITKLTKGVSHIRSIPLDHNDSVAIVYSQGQRRGFRGLARMALLEQILKDPFFHQLRTEAELGYVVLANAYPILQVPGILFLVQSPHTHPADLTRHITQFLAGGAEILADMNEAAFARHKAALITRVLTQEENLEARSDRYWREIDRELYTFDSRERKADAIGAITLPEIRQWYRAQILGKEKRQLIVQGVGNRQEWQSVRDDTVLEIHAVTIKDPARFKQEQDVFAGED</sequence>
<dbReference type="Pfam" id="PF00675">
    <property type="entry name" value="Peptidase_M16"/>
    <property type="match status" value="1"/>
</dbReference>
<evidence type="ECO:0000259" key="18">
    <source>
        <dbReference type="Pfam" id="PF22456"/>
    </source>
</evidence>
<evidence type="ECO:0000256" key="6">
    <source>
        <dbReference type="ARBA" id="ARBA00022670"/>
    </source>
</evidence>
<protein>
    <recommendedName>
        <fullName evidence="5">Protease 3</fullName>
        <ecNumber evidence="4">3.4.24.55</ecNumber>
    </recommendedName>
    <alternativeName>
        <fullName evidence="13">Pitrilysin</fullName>
    </alternativeName>
    <alternativeName>
        <fullName evidence="12">Protease III</fullName>
    </alternativeName>
    <alternativeName>
        <fullName evidence="11">Protease pi</fullName>
    </alternativeName>
</protein>
<dbReference type="GO" id="GO:0046872">
    <property type="term" value="F:metal ion binding"/>
    <property type="evidence" value="ECO:0007669"/>
    <property type="project" value="UniProtKB-KW"/>
</dbReference>
<name>A0A450SPD5_9GAMM</name>
<feature type="domain" description="Peptidase M16 middle/third" evidence="17">
    <location>
        <begin position="415"/>
        <end position="726"/>
    </location>
</feature>
<dbReference type="EMBL" id="CAADFD010000024">
    <property type="protein sequence ID" value="VFJ55820.1"/>
    <property type="molecule type" value="Genomic_DNA"/>
</dbReference>
<dbReference type="FunFam" id="3.30.830.10:FF:000005">
    <property type="entry name" value="nardilysin isoform X1"/>
    <property type="match status" value="1"/>
</dbReference>
<dbReference type="InterPro" id="IPR001431">
    <property type="entry name" value="Pept_M16_Zn_BS"/>
</dbReference>
<dbReference type="Gene3D" id="3.30.830.10">
    <property type="entry name" value="Metalloenzyme, LuxS/M16 peptidase-like"/>
    <property type="match status" value="4"/>
</dbReference>
<evidence type="ECO:0000256" key="8">
    <source>
        <dbReference type="ARBA" id="ARBA00022801"/>
    </source>
</evidence>
<evidence type="ECO:0000313" key="19">
    <source>
        <dbReference type="EMBL" id="VFJ55820.1"/>
    </source>
</evidence>
<dbReference type="Pfam" id="PF16187">
    <property type="entry name" value="Peptidase_M16_M"/>
    <property type="match status" value="1"/>
</dbReference>
<dbReference type="GO" id="GO:0004222">
    <property type="term" value="F:metalloendopeptidase activity"/>
    <property type="evidence" value="ECO:0007669"/>
    <property type="project" value="UniProtKB-EC"/>
</dbReference>
<evidence type="ECO:0000256" key="3">
    <source>
        <dbReference type="ARBA" id="ARBA00007261"/>
    </source>
</evidence>